<dbReference type="AlphaFoldDB" id="A0A811L7T4"/>
<sequence length="314" mass="35573">MSGPSTSQTDQAQTLQILADEVGSCDRCYQRYYNILQTKSTSTDNKKKKNKTKTNQPNTFTNHPLFRNFDFTGGGLIEPGPLGKNIFDLSTAISKAATLSPKRKEKQLEQSCKNIQLCESNLENLKKKLVDVMNKKVELRIDGIMNGTSAEGKKVESSIKEKYRIRKEQLNEKCRLQMDALRKQLEADIDFEEKNAKITIEKAKQKRLKQIDDELTKIGCSGDDFLVNGPKLEVLESEIVEVDSAAFKGQVVLPLNKKVDKRMRELERKELQNFCLYARAPARVGKVLKKKNAALRLSNVQLNGSFWAPLTEVE</sequence>
<name>A0A811L7T4_9BILA</name>
<dbReference type="EMBL" id="CAJFCW020000005">
    <property type="protein sequence ID" value="CAG9118552.1"/>
    <property type="molecule type" value="Genomic_DNA"/>
</dbReference>
<evidence type="ECO:0000313" key="3">
    <source>
        <dbReference type="EMBL" id="CAD5223709.1"/>
    </source>
</evidence>
<dbReference type="OrthoDB" id="5804270at2759"/>
<dbReference type="Proteomes" id="UP000614601">
    <property type="component" value="Unassembled WGS sequence"/>
</dbReference>
<reference evidence="3" key="1">
    <citation type="submission" date="2020-09" db="EMBL/GenBank/DDBJ databases">
        <authorList>
            <person name="Kikuchi T."/>
        </authorList>
    </citation>
    <scope>NUCLEOTIDE SEQUENCE</scope>
    <source>
        <strain evidence="3">SH1</strain>
    </source>
</reference>
<evidence type="ECO:0000256" key="2">
    <source>
        <dbReference type="SAM" id="MobiDB-lite"/>
    </source>
</evidence>
<comment type="caution">
    <text evidence="3">The sequence shown here is derived from an EMBL/GenBank/DDBJ whole genome shotgun (WGS) entry which is preliminary data.</text>
</comment>
<dbReference type="Proteomes" id="UP000783686">
    <property type="component" value="Unassembled WGS sequence"/>
</dbReference>
<dbReference type="EMBL" id="CAJFDH010000005">
    <property type="protein sequence ID" value="CAD5223709.1"/>
    <property type="molecule type" value="Genomic_DNA"/>
</dbReference>
<proteinExistence type="predicted"/>
<accession>A0A811L7T4</accession>
<keyword evidence="4" id="KW-1185">Reference proteome</keyword>
<evidence type="ECO:0000313" key="4">
    <source>
        <dbReference type="Proteomes" id="UP000614601"/>
    </source>
</evidence>
<keyword evidence="1" id="KW-0175">Coiled coil</keyword>
<evidence type="ECO:0000256" key="1">
    <source>
        <dbReference type="SAM" id="Coils"/>
    </source>
</evidence>
<feature type="coiled-coil region" evidence="1">
    <location>
        <begin position="108"/>
        <end position="142"/>
    </location>
</feature>
<organism evidence="3 4">
    <name type="scientific">Bursaphelenchus okinawaensis</name>
    <dbReference type="NCBI Taxonomy" id="465554"/>
    <lineage>
        <taxon>Eukaryota</taxon>
        <taxon>Metazoa</taxon>
        <taxon>Ecdysozoa</taxon>
        <taxon>Nematoda</taxon>
        <taxon>Chromadorea</taxon>
        <taxon>Rhabditida</taxon>
        <taxon>Tylenchina</taxon>
        <taxon>Tylenchomorpha</taxon>
        <taxon>Aphelenchoidea</taxon>
        <taxon>Aphelenchoididae</taxon>
        <taxon>Bursaphelenchus</taxon>
    </lineage>
</organism>
<protein>
    <submittedName>
        <fullName evidence="3">Uncharacterized protein</fullName>
    </submittedName>
</protein>
<feature type="region of interest" description="Disordered" evidence="2">
    <location>
        <begin position="41"/>
        <end position="63"/>
    </location>
</feature>
<gene>
    <name evidence="3" type="ORF">BOKJ2_LOCUS10479</name>
</gene>
<feature type="compositionally biased region" description="Low complexity" evidence="2">
    <location>
        <begin position="53"/>
        <end position="62"/>
    </location>
</feature>